<feature type="compositionally biased region" description="Low complexity" evidence="1">
    <location>
        <begin position="138"/>
        <end position="162"/>
    </location>
</feature>
<reference evidence="2 3" key="1">
    <citation type="submission" date="2016-10" db="EMBL/GenBank/DDBJ databases">
        <authorList>
            <person name="de Groot N.N."/>
        </authorList>
    </citation>
    <scope>NUCLEOTIDE SEQUENCE [LARGE SCALE GENOMIC DNA]</scope>
    <source>
        <strain evidence="2 3">DSM 43357</strain>
    </source>
</reference>
<dbReference type="OrthoDB" id="4966929at2"/>
<organism evidence="2 3">
    <name type="scientific">Nonomuraea pusilla</name>
    <dbReference type="NCBI Taxonomy" id="46177"/>
    <lineage>
        <taxon>Bacteria</taxon>
        <taxon>Bacillati</taxon>
        <taxon>Actinomycetota</taxon>
        <taxon>Actinomycetes</taxon>
        <taxon>Streptosporangiales</taxon>
        <taxon>Streptosporangiaceae</taxon>
        <taxon>Nonomuraea</taxon>
    </lineage>
</organism>
<dbReference type="RefSeq" id="WP_055506710.1">
    <property type="nucleotide sequence ID" value="NZ_BBZG01000004.1"/>
</dbReference>
<evidence type="ECO:0000313" key="2">
    <source>
        <dbReference type="EMBL" id="SEM77721.1"/>
    </source>
</evidence>
<feature type="region of interest" description="Disordered" evidence="1">
    <location>
        <begin position="97"/>
        <end position="176"/>
    </location>
</feature>
<dbReference type="Proteomes" id="UP000198953">
    <property type="component" value="Unassembled WGS sequence"/>
</dbReference>
<dbReference type="STRING" id="46177.SAMN05660976_06017"/>
<keyword evidence="3" id="KW-1185">Reference proteome</keyword>
<sequence>MKDTARIALALAAGYYLGRRHKMRLATILTAVGIARRLRHTGEGGAGGGLLGQGLKTLGSSPQIEELTSRLRGDLLQVGKAAVMAAANKQIDSLTQKLTESAEQAGGRGREEAEYEEPEAEYEEYEEEPEEAPRARTRATAPQGGRGRTQPAAQVPRPRQPASGRKRPVPATRRAG</sequence>
<proteinExistence type="predicted"/>
<dbReference type="AlphaFoldDB" id="A0A1H8B492"/>
<dbReference type="EMBL" id="FOBF01000017">
    <property type="protein sequence ID" value="SEM77721.1"/>
    <property type="molecule type" value="Genomic_DNA"/>
</dbReference>
<gene>
    <name evidence="2" type="ORF">SAMN05660976_06017</name>
</gene>
<feature type="compositionally biased region" description="Acidic residues" evidence="1">
    <location>
        <begin position="113"/>
        <end position="130"/>
    </location>
</feature>
<name>A0A1H8B492_9ACTN</name>
<protein>
    <submittedName>
        <fullName evidence="2">Uncharacterized protein</fullName>
    </submittedName>
</protein>
<accession>A0A1H8B492</accession>
<evidence type="ECO:0000256" key="1">
    <source>
        <dbReference type="SAM" id="MobiDB-lite"/>
    </source>
</evidence>
<evidence type="ECO:0000313" key="3">
    <source>
        <dbReference type="Proteomes" id="UP000198953"/>
    </source>
</evidence>